<sequence>MIANSLTQAAQIRQASAIPLVIKNRTVGYELVSRYETLTPAQKAGMAVAYEWHRAFNRDGCTLMHPMQFEINGVAEKGKGPALANELRQLGLLQHHEGRYQFSPAGLKLVLSINEQEC</sequence>
<keyword evidence="2" id="KW-1185">Reference proteome</keyword>
<dbReference type="RefSeq" id="WP_217666870.1">
    <property type="nucleotide sequence ID" value="NZ_JAHRID010000001.1"/>
</dbReference>
<gene>
    <name evidence="1" type="ORF">KQY15_02415</name>
</gene>
<name>A0ABS6MI87_9GAMM</name>
<proteinExistence type="predicted"/>
<protein>
    <submittedName>
        <fullName evidence="1">Uncharacterized protein</fullName>
    </submittedName>
</protein>
<reference evidence="1 2" key="1">
    <citation type="submission" date="2021-06" db="EMBL/GenBank/DDBJ databases">
        <title>Rheinheimera indica sp. nov., isolated from deep-sea sediment.</title>
        <authorList>
            <person name="Wang Z."/>
            <person name="Zhang X.-Y."/>
        </authorList>
    </citation>
    <scope>NUCLEOTIDE SEQUENCE [LARGE SCALE GENOMIC DNA]</scope>
    <source>
        <strain evidence="1 2">SM2107</strain>
    </source>
</reference>
<organism evidence="1 2">
    <name type="scientific">Arsukibacterium indicum</name>
    <dbReference type="NCBI Taxonomy" id="2848612"/>
    <lineage>
        <taxon>Bacteria</taxon>
        <taxon>Pseudomonadati</taxon>
        <taxon>Pseudomonadota</taxon>
        <taxon>Gammaproteobacteria</taxon>
        <taxon>Chromatiales</taxon>
        <taxon>Chromatiaceae</taxon>
        <taxon>Arsukibacterium</taxon>
    </lineage>
</organism>
<dbReference type="EMBL" id="JAHRID010000001">
    <property type="protein sequence ID" value="MBV2127952.1"/>
    <property type="molecule type" value="Genomic_DNA"/>
</dbReference>
<dbReference type="Proteomes" id="UP000704611">
    <property type="component" value="Unassembled WGS sequence"/>
</dbReference>
<comment type="caution">
    <text evidence="1">The sequence shown here is derived from an EMBL/GenBank/DDBJ whole genome shotgun (WGS) entry which is preliminary data.</text>
</comment>
<accession>A0ABS6MI87</accession>
<evidence type="ECO:0000313" key="2">
    <source>
        <dbReference type="Proteomes" id="UP000704611"/>
    </source>
</evidence>
<evidence type="ECO:0000313" key="1">
    <source>
        <dbReference type="EMBL" id="MBV2127952.1"/>
    </source>
</evidence>